<accession>A0A1H0G9C6</accession>
<name>A0A1H0G9C6_9BACT</name>
<gene>
    <name evidence="1" type="ORF">SAMN04488516_11713</name>
</gene>
<organism evidence="1 2">
    <name type="scientific">Desulfonauticus submarinus</name>
    <dbReference type="NCBI Taxonomy" id="206665"/>
    <lineage>
        <taxon>Bacteria</taxon>
        <taxon>Pseudomonadati</taxon>
        <taxon>Thermodesulfobacteriota</taxon>
        <taxon>Desulfovibrionia</taxon>
        <taxon>Desulfovibrionales</taxon>
        <taxon>Desulfonauticaceae</taxon>
        <taxon>Desulfonauticus</taxon>
    </lineage>
</organism>
<sequence>MLYEKIMSVHNALGVLSHRVDKETWAVIKIARSELMDAADMAQELTEHLTCPRKPCDKSNDKTRDVRCSALGFGKFVRTNSVSAKQEHDNEK</sequence>
<dbReference type="RefSeq" id="WP_092066539.1">
    <property type="nucleotide sequence ID" value="NZ_FNIN01000017.1"/>
</dbReference>
<protein>
    <submittedName>
        <fullName evidence="1">Uncharacterized protein</fullName>
    </submittedName>
</protein>
<evidence type="ECO:0000313" key="1">
    <source>
        <dbReference type="EMBL" id="SDO03466.1"/>
    </source>
</evidence>
<keyword evidence="2" id="KW-1185">Reference proteome</keyword>
<dbReference type="STRING" id="206665.SAMN04488516_11713"/>
<proteinExistence type="predicted"/>
<dbReference type="AlphaFoldDB" id="A0A1H0G9C6"/>
<evidence type="ECO:0000313" key="2">
    <source>
        <dbReference type="Proteomes" id="UP000199602"/>
    </source>
</evidence>
<dbReference type="EMBL" id="FNIN01000017">
    <property type="protein sequence ID" value="SDO03466.1"/>
    <property type="molecule type" value="Genomic_DNA"/>
</dbReference>
<dbReference type="Proteomes" id="UP000199602">
    <property type="component" value="Unassembled WGS sequence"/>
</dbReference>
<reference evidence="1 2" key="1">
    <citation type="submission" date="2016-10" db="EMBL/GenBank/DDBJ databases">
        <authorList>
            <person name="de Groot N.N."/>
        </authorList>
    </citation>
    <scope>NUCLEOTIDE SEQUENCE [LARGE SCALE GENOMIC DNA]</scope>
    <source>
        <strain evidence="1 2">DSM 15269</strain>
    </source>
</reference>